<evidence type="ECO:0000256" key="1">
    <source>
        <dbReference type="SAM" id="MobiDB-lite"/>
    </source>
</evidence>
<evidence type="ECO:0000313" key="2">
    <source>
        <dbReference type="EMBL" id="KAK1679240.1"/>
    </source>
</evidence>
<feature type="region of interest" description="Disordered" evidence="1">
    <location>
        <begin position="72"/>
        <end position="105"/>
    </location>
</feature>
<dbReference type="Proteomes" id="UP001231189">
    <property type="component" value="Unassembled WGS sequence"/>
</dbReference>
<protein>
    <submittedName>
        <fullName evidence="2">Uncharacterized protein</fullName>
    </submittedName>
</protein>
<dbReference type="EMBL" id="JAUUTY010000002">
    <property type="protein sequence ID" value="KAK1679240.1"/>
    <property type="molecule type" value="Genomic_DNA"/>
</dbReference>
<keyword evidence="3" id="KW-1185">Reference proteome</keyword>
<dbReference type="AlphaFoldDB" id="A0AAD8TB44"/>
<comment type="caution">
    <text evidence="2">The sequence shown here is derived from an EMBL/GenBank/DDBJ whole genome shotgun (WGS) entry which is preliminary data.</text>
</comment>
<name>A0AAD8TB44_LOLMU</name>
<reference evidence="2" key="1">
    <citation type="submission" date="2023-07" db="EMBL/GenBank/DDBJ databases">
        <title>A chromosome-level genome assembly of Lolium multiflorum.</title>
        <authorList>
            <person name="Chen Y."/>
            <person name="Copetti D."/>
            <person name="Kolliker R."/>
            <person name="Studer B."/>
        </authorList>
    </citation>
    <scope>NUCLEOTIDE SEQUENCE</scope>
    <source>
        <strain evidence="2">02402/16</strain>
        <tissue evidence="2">Leaf</tissue>
    </source>
</reference>
<evidence type="ECO:0000313" key="3">
    <source>
        <dbReference type="Proteomes" id="UP001231189"/>
    </source>
</evidence>
<gene>
    <name evidence="2" type="ORF">QYE76_040088</name>
</gene>
<organism evidence="2 3">
    <name type="scientific">Lolium multiflorum</name>
    <name type="common">Italian ryegrass</name>
    <name type="synonym">Lolium perenne subsp. multiflorum</name>
    <dbReference type="NCBI Taxonomy" id="4521"/>
    <lineage>
        <taxon>Eukaryota</taxon>
        <taxon>Viridiplantae</taxon>
        <taxon>Streptophyta</taxon>
        <taxon>Embryophyta</taxon>
        <taxon>Tracheophyta</taxon>
        <taxon>Spermatophyta</taxon>
        <taxon>Magnoliopsida</taxon>
        <taxon>Liliopsida</taxon>
        <taxon>Poales</taxon>
        <taxon>Poaceae</taxon>
        <taxon>BOP clade</taxon>
        <taxon>Pooideae</taxon>
        <taxon>Poodae</taxon>
        <taxon>Poeae</taxon>
        <taxon>Poeae Chloroplast Group 2 (Poeae type)</taxon>
        <taxon>Loliodinae</taxon>
        <taxon>Loliinae</taxon>
        <taxon>Lolium</taxon>
    </lineage>
</organism>
<proteinExistence type="predicted"/>
<sequence>MHAVARAEKFDARWKMMLKNHSVQIDLLKATTTTKKRNTDWTFLMAANPEVMNEKVHAWYASQRDIVLNQRAEGEPATAASSPTLMLISTPDTSAPSTAAMPSPQEEQPVIVIADDEPSVANAEEAAAIDEEPVFLIEEAETTAI</sequence>
<accession>A0AAD8TB44</accession>